<dbReference type="Proteomes" id="UP000242869">
    <property type="component" value="Unassembled WGS sequence"/>
</dbReference>
<dbReference type="Gene3D" id="1.10.260.40">
    <property type="entry name" value="lambda repressor-like DNA-binding domains"/>
    <property type="match status" value="1"/>
</dbReference>
<dbReference type="SUPFAM" id="SSF47413">
    <property type="entry name" value="lambda repressor-like DNA-binding domains"/>
    <property type="match status" value="1"/>
</dbReference>
<dbReference type="PROSITE" id="PS50943">
    <property type="entry name" value="HTH_CROC1"/>
    <property type="match status" value="1"/>
</dbReference>
<keyword evidence="1" id="KW-1133">Transmembrane helix</keyword>
<evidence type="ECO:0000256" key="1">
    <source>
        <dbReference type="SAM" id="Phobius"/>
    </source>
</evidence>
<dbReference type="AlphaFoldDB" id="A0A1I4XBG4"/>
<dbReference type="EMBL" id="FOVE01000005">
    <property type="protein sequence ID" value="SFN23125.1"/>
    <property type="molecule type" value="Genomic_DNA"/>
</dbReference>
<keyword evidence="1" id="KW-0472">Membrane</keyword>
<gene>
    <name evidence="3" type="ORF">SAMN05660284_00941</name>
</gene>
<reference evidence="4" key="1">
    <citation type="submission" date="2016-10" db="EMBL/GenBank/DDBJ databases">
        <authorList>
            <person name="Varghese N."/>
            <person name="Submissions S."/>
        </authorList>
    </citation>
    <scope>NUCLEOTIDE SEQUENCE [LARGE SCALE GENOMIC DNA]</scope>
    <source>
        <strain evidence="4">DSM 6150</strain>
    </source>
</reference>
<keyword evidence="4" id="KW-1185">Reference proteome</keyword>
<dbReference type="STRING" id="83765.SAMN05660284_00941"/>
<dbReference type="GO" id="GO:0003677">
    <property type="term" value="F:DNA binding"/>
    <property type="evidence" value="ECO:0007669"/>
    <property type="project" value="InterPro"/>
</dbReference>
<keyword evidence="1" id="KW-0812">Transmembrane</keyword>
<dbReference type="CDD" id="cd00093">
    <property type="entry name" value="HTH_XRE"/>
    <property type="match status" value="1"/>
</dbReference>
<dbReference type="Pfam" id="PF13413">
    <property type="entry name" value="HTH_25"/>
    <property type="match status" value="1"/>
</dbReference>
<name>A0A1I4XBG4_9NEIS</name>
<evidence type="ECO:0000259" key="2">
    <source>
        <dbReference type="PROSITE" id="PS50943"/>
    </source>
</evidence>
<dbReference type="RefSeq" id="WP_091192022.1">
    <property type="nucleotide sequence ID" value="NZ_FOVE01000005.1"/>
</dbReference>
<protein>
    <submittedName>
        <fullName evidence="3">Cytoskeleton protein RodZ</fullName>
    </submittedName>
</protein>
<dbReference type="InterPro" id="IPR001387">
    <property type="entry name" value="Cro/C1-type_HTH"/>
</dbReference>
<sequence>MTDISTQQDAEPAPLSSGAMLRAAREAKGLSVAEVAEKLKLSQRQIMALEADDFASLPGNTFIRGFVRNYARCLDLDPQLLLEQLAQTLPQERVQIAMPPVSEATAYEKGMEVGRTGSSWLVWVFVVLGVLAGVGGVFWYLQKPAAPEVAVSDATRFQERGSIESPVQSSAIPVASPVVPLQAASVPAADIPAPPALPASAPVEDKNTAAVTEATAGELIRVQTTESSSWVQVVDADGRVLIEQLVAPRGERSATGRPPLRIKIGNAPKTQLYYRGQRVDLEPHTRADVATLELK</sequence>
<dbReference type="SMART" id="SM00530">
    <property type="entry name" value="HTH_XRE"/>
    <property type="match status" value="1"/>
</dbReference>
<evidence type="ECO:0000313" key="3">
    <source>
        <dbReference type="EMBL" id="SFN23125.1"/>
    </source>
</evidence>
<evidence type="ECO:0000313" key="4">
    <source>
        <dbReference type="Proteomes" id="UP000242869"/>
    </source>
</evidence>
<dbReference type="PANTHER" id="PTHR34475:SF1">
    <property type="entry name" value="CYTOSKELETON PROTEIN RODZ"/>
    <property type="match status" value="1"/>
</dbReference>
<dbReference type="InterPro" id="IPR025194">
    <property type="entry name" value="RodZ-like_C"/>
</dbReference>
<dbReference type="InterPro" id="IPR050400">
    <property type="entry name" value="Bact_Cytoskel_RodZ"/>
</dbReference>
<feature type="transmembrane region" description="Helical" evidence="1">
    <location>
        <begin position="120"/>
        <end position="141"/>
    </location>
</feature>
<accession>A0A1I4XBG4</accession>
<dbReference type="PANTHER" id="PTHR34475">
    <property type="match status" value="1"/>
</dbReference>
<feature type="domain" description="HTH cro/C1-type" evidence="2">
    <location>
        <begin position="21"/>
        <end position="46"/>
    </location>
</feature>
<dbReference type="OrthoDB" id="8561330at2"/>
<proteinExistence type="predicted"/>
<dbReference type="InterPro" id="IPR010982">
    <property type="entry name" value="Lambda_DNA-bd_dom_sf"/>
</dbReference>
<organism evidence="3 4">
    <name type="scientific">Formivibrio citricus</name>
    <dbReference type="NCBI Taxonomy" id="83765"/>
    <lineage>
        <taxon>Bacteria</taxon>
        <taxon>Pseudomonadati</taxon>
        <taxon>Pseudomonadota</taxon>
        <taxon>Betaproteobacteria</taxon>
        <taxon>Neisseriales</taxon>
        <taxon>Chitinibacteraceae</taxon>
        <taxon>Formivibrio</taxon>
    </lineage>
</organism>
<dbReference type="Pfam" id="PF13464">
    <property type="entry name" value="RodZ_C"/>
    <property type="match status" value="1"/>
</dbReference>